<keyword evidence="3" id="KW-1185">Reference proteome</keyword>
<reference evidence="2 3" key="1">
    <citation type="submission" date="2020-10" db="EMBL/GenBank/DDBJ databases">
        <authorList>
            <person name="Peeters C."/>
        </authorList>
    </citation>
    <scope>NUCLEOTIDE SEQUENCE [LARGE SCALE GENOMIC DNA]</scope>
    <source>
        <strain evidence="2 3">LMG 27952</strain>
    </source>
</reference>
<dbReference type="RefSeq" id="WP_201700063.1">
    <property type="nucleotide sequence ID" value="NZ_CAJHCQ010000024.1"/>
</dbReference>
<dbReference type="InterPro" id="IPR023808">
    <property type="entry name" value="Nitrile_Hydratase_acc_put"/>
</dbReference>
<name>A0ABM8P7H9_9BURK</name>
<dbReference type="Proteomes" id="UP000656319">
    <property type="component" value="Unassembled WGS sequence"/>
</dbReference>
<proteinExistence type="predicted"/>
<sequence>MSVPFPSSLRQVGDDEPIFRAPWEASAFAMAVLLCERGLFTWEEWTQALAAHIGEAQAKGDPDLGDTYYGYWLAALESLVASKGASCEASMEQGSDTHASRPPN</sequence>
<dbReference type="Gene3D" id="1.10.472.20">
    <property type="entry name" value="Nitrile hydratase, beta subunit"/>
    <property type="match status" value="1"/>
</dbReference>
<dbReference type="InterPro" id="IPR008990">
    <property type="entry name" value="Elect_transpt_acc-like_dom_sf"/>
</dbReference>
<accession>A0ABM8P7H9</accession>
<dbReference type="InterPro" id="IPR042262">
    <property type="entry name" value="CN_hydtase_beta_C"/>
</dbReference>
<dbReference type="NCBIfam" id="TIGR03889">
    <property type="entry name" value="nitrile_acc"/>
    <property type="match status" value="1"/>
</dbReference>
<evidence type="ECO:0000259" key="1">
    <source>
        <dbReference type="Pfam" id="PF21006"/>
    </source>
</evidence>
<protein>
    <recommendedName>
        <fullName evidence="1">Nitrile hydratase beta subunit-like N-terminal domain-containing protein</fullName>
    </recommendedName>
</protein>
<evidence type="ECO:0000313" key="3">
    <source>
        <dbReference type="Proteomes" id="UP000656319"/>
    </source>
</evidence>
<gene>
    <name evidence="2" type="ORF">LMG27952_06612</name>
</gene>
<dbReference type="InterPro" id="IPR049054">
    <property type="entry name" value="CN_hydtase_beta-like_N"/>
</dbReference>
<feature type="domain" description="Nitrile hydratase beta subunit-like N-terminal" evidence="1">
    <location>
        <begin position="14"/>
        <end position="101"/>
    </location>
</feature>
<evidence type="ECO:0000313" key="2">
    <source>
        <dbReference type="EMBL" id="CAD6558330.1"/>
    </source>
</evidence>
<dbReference type="Pfam" id="PF21006">
    <property type="entry name" value="NHase_beta_N"/>
    <property type="match status" value="1"/>
</dbReference>
<dbReference type="EMBL" id="CAJHCQ010000024">
    <property type="protein sequence ID" value="CAD6558330.1"/>
    <property type="molecule type" value="Genomic_DNA"/>
</dbReference>
<organism evidence="2 3">
    <name type="scientific">Paraburkholderia hiiakae</name>
    <dbReference type="NCBI Taxonomy" id="1081782"/>
    <lineage>
        <taxon>Bacteria</taxon>
        <taxon>Pseudomonadati</taxon>
        <taxon>Pseudomonadota</taxon>
        <taxon>Betaproteobacteria</taxon>
        <taxon>Burkholderiales</taxon>
        <taxon>Burkholderiaceae</taxon>
        <taxon>Paraburkholderia</taxon>
    </lineage>
</organism>
<dbReference type="SUPFAM" id="SSF50090">
    <property type="entry name" value="Electron transport accessory proteins"/>
    <property type="match status" value="1"/>
</dbReference>
<comment type="caution">
    <text evidence="2">The sequence shown here is derived from an EMBL/GenBank/DDBJ whole genome shotgun (WGS) entry which is preliminary data.</text>
</comment>